<dbReference type="Proteomes" id="UP000032309">
    <property type="component" value="Unassembled WGS sequence"/>
</dbReference>
<name>A0ABQ0JS56_9BACT</name>
<evidence type="ECO:0000313" key="2">
    <source>
        <dbReference type="Proteomes" id="UP000032309"/>
    </source>
</evidence>
<proteinExistence type="predicted"/>
<evidence type="ECO:0000313" key="1">
    <source>
        <dbReference type="EMBL" id="GAN31560.1"/>
    </source>
</evidence>
<keyword evidence="2" id="KW-1185">Reference proteome</keyword>
<comment type="caution">
    <text evidence="1">The sequence shown here is derived from an EMBL/GenBank/DDBJ whole genome shotgun (WGS) entry which is preliminary data.</text>
</comment>
<protein>
    <submittedName>
        <fullName evidence="1">Uncharacterized protein</fullName>
    </submittedName>
</protein>
<gene>
    <name evidence="1" type="ORF">BROSI_A0061</name>
</gene>
<dbReference type="RefSeq" id="WP_052561286.1">
    <property type="nucleotide sequence ID" value="NZ_BAFN01000001.1"/>
</dbReference>
<sequence length="327" mass="36576">MGSTVESQNMPDWARSYAELYLAKAQNMANLSTKVYSTRYDGDTYAEQNFDETDGIQAIIDRGKNHSPIVEKAKELLNDILSGKTLNINTKIQAQYARQAELIIKEFKEDIIPAIDDEALRLMCWGSSGHAIRKAKATENTIMRLLQISENLFYDDYETEQNRRIGLLGYVIPYGHESVRDIELIRNGALYDREWKQGKREDKYRLWVSEQGDEATKLDIHGNAVRSLVGSYSSETRPFYRPGGFAQFAGVALAGAGLAAQYFGKTKNNTMSLSKQDYSGMNNIDVGKSIAGWQAPKLDTGLTSPEVSAQAQLGAQIFGWQMPSLTQ</sequence>
<organism evidence="1 2">
    <name type="scientific">Candidatus Brocadia sinica JPN1</name>
    <dbReference type="NCBI Taxonomy" id="1197129"/>
    <lineage>
        <taxon>Bacteria</taxon>
        <taxon>Pseudomonadati</taxon>
        <taxon>Planctomycetota</taxon>
        <taxon>Candidatus Brocadiia</taxon>
        <taxon>Candidatus Brocadiales</taxon>
        <taxon>Candidatus Brocadiaceae</taxon>
        <taxon>Candidatus Brocadia</taxon>
    </lineage>
</organism>
<accession>A0ABQ0JS56</accession>
<dbReference type="EMBL" id="BAFN01000001">
    <property type="protein sequence ID" value="GAN31560.1"/>
    <property type="molecule type" value="Genomic_DNA"/>
</dbReference>
<reference evidence="2" key="1">
    <citation type="journal article" date="2015" name="Genome Announc.">
        <title>Draft Genome Sequence of an Anaerobic Ammonium-Oxidizing Bacterium, "Candidatus Brocadia sinica".</title>
        <authorList>
            <person name="Oshiki M."/>
            <person name="Shinyako-Hata K."/>
            <person name="Satoh H."/>
            <person name="Okabe S."/>
        </authorList>
    </citation>
    <scope>NUCLEOTIDE SEQUENCE [LARGE SCALE GENOMIC DNA]</scope>
    <source>
        <strain evidence="2">JPN1</strain>
    </source>
</reference>